<proteinExistence type="inferred from homology"/>
<dbReference type="AlphaFoldDB" id="A0A8J2YWM9"/>
<keyword evidence="11" id="KW-1185">Reference proteome</keyword>
<protein>
    <recommendedName>
        <fullName evidence="9">Phosphoribosyl-ATP pyrophosphatase</fullName>
        <shortName evidence="9">PRA-PH</shortName>
        <ecNumber evidence="9">3.6.1.31</ecNumber>
    </recommendedName>
</protein>
<keyword evidence="5 9" id="KW-0547">Nucleotide-binding</keyword>
<evidence type="ECO:0000256" key="7">
    <source>
        <dbReference type="ARBA" id="ARBA00022840"/>
    </source>
</evidence>
<dbReference type="NCBIfam" id="TIGR03188">
    <property type="entry name" value="histidine_hisI"/>
    <property type="match status" value="1"/>
</dbReference>
<dbReference type="NCBIfam" id="NF001611">
    <property type="entry name" value="PRK00400.1-3"/>
    <property type="match status" value="1"/>
</dbReference>
<dbReference type="EC" id="3.6.1.31" evidence="9"/>
<evidence type="ECO:0000256" key="9">
    <source>
        <dbReference type="HAMAP-Rule" id="MF_01020"/>
    </source>
</evidence>
<comment type="catalytic activity">
    <reaction evidence="1 9">
        <text>1-(5-phospho-beta-D-ribosyl)-ATP + H2O = 1-(5-phospho-beta-D-ribosyl)-5'-AMP + diphosphate + H(+)</text>
        <dbReference type="Rhea" id="RHEA:22828"/>
        <dbReference type="ChEBI" id="CHEBI:15377"/>
        <dbReference type="ChEBI" id="CHEBI:15378"/>
        <dbReference type="ChEBI" id="CHEBI:33019"/>
        <dbReference type="ChEBI" id="CHEBI:59457"/>
        <dbReference type="ChEBI" id="CHEBI:73183"/>
        <dbReference type="EC" id="3.6.1.31"/>
    </reaction>
</comment>
<evidence type="ECO:0000256" key="3">
    <source>
        <dbReference type="ARBA" id="ARBA00009392"/>
    </source>
</evidence>
<evidence type="ECO:0000256" key="8">
    <source>
        <dbReference type="ARBA" id="ARBA00023102"/>
    </source>
</evidence>
<gene>
    <name evidence="9 10" type="primary">hisE</name>
    <name evidence="10" type="ORF">GCM10011611_43750</name>
</gene>
<dbReference type="InterPro" id="IPR008179">
    <property type="entry name" value="HisE"/>
</dbReference>
<keyword evidence="6 9" id="KW-0378">Hydrolase</keyword>
<dbReference type="GO" id="GO:0000105">
    <property type="term" value="P:L-histidine biosynthetic process"/>
    <property type="evidence" value="ECO:0007669"/>
    <property type="project" value="UniProtKB-UniRule"/>
</dbReference>
<comment type="caution">
    <text evidence="10">The sequence shown here is derived from an EMBL/GenBank/DDBJ whole genome shotgun (WGS) entry which is preliminary data.</text>
</comment>
<evidence type="ECO:0000256" key="5">
    <source>
        <dbReference type="ARBA" id="ARBA00022741"/>
    </source>
</evidence>
<keyword evidence="7 9" id="KW-0067">ATP-binding</keyword>
<dbReference type="PANTHER" id="PTHR42945">
    <property type="entry name" value="HISTIDINE BIOSYNTHESIS BIFUNCTIONAL PROTEIN"/>
    <property type="match status" value="1"/>
</dbReference>
<sequence length="105" mass="11412">MGPLDKLYAKVQASRGGDPTQSYTAKLFERGRPKIAQKLGEEAVEAVIELMRGDKQALVGESADLLYHLMVCWAEAGITPDEVWAELARREGVSGLAEKASRPPS</sequence>
<dbReference type="EMBL" id="BMJQ01000012">
    <property type="protein sequence ID" value="GGF32827.1"/>
    <property type="molecule type" value="Genomic_DNA"/>
</dbReference>
<dbReference type="SUPFAM" id="SSF101386">
    <property type="entry name" value="all-alpha NTP pyrophosphatases"/>
    <property type="match status" value="1"/>
</dbReference>
<evidence type="ECO:0000256" key="2">
    <source>
        <dbReference type="ARBA" id="ARBA00005204"/>
    </source>
</evidence>
<dbReference type="GO" id="GO:0005524">
    <property type="term" value="F:ATP binding"/>
    <property type="evidence" value="ECO:0007669"/>
    <property type="project" value="UniProtKB-KW"/>
</dbReference>
<dbReference type="Proteomes" id="UP000646365">
    <property type="component" value="Unassembled WGS sequence"/>
</dbReference>
<reference evidence="10" key="2">
    <citation type="submission" date="2020-09" db="EMBL/GenBank/DDBJ databases">
        <authorList>
            <person name="Sun Q."/>
            <person name="Zhou Y."/>
        </authorList>
    </citation>
    <scope>NUCLEOTIDE SEQUENCE</scope>
    <source>
        <strain evidence="10">CGMCC 1.15725</strain>
    </source>
</reference>
<dbReference type="GO" id="GO:0004636">
    <property type="term" value="F:phosphoribosyl-ATP diphosphatase activity"/>
    <property type="evidence" value="ECO:0007669"/>
    <property type="project" value="UniProtKB-UniRule"/>
</dbReference>
<evidence type="ECO:0000256" key="4">
    <source>
        <dbReference type="ARBA" id="ARBA00022605"/>
    </source>
</evidence>
<evidence type="ECO:0000256" key="1">
    <source>
        <dbReference type="ARBA" id="ARBA00001460"/>
    </source>
</evidence>
<accession>A0A8J2YWM9</accession>
<keyword evidence="9" id="KW-0963">Cytoplasm</keyword>
<dbReference type="CDD" id="cd11534">
    <property type="entry name" value="NTP-PPase_HisIE_like"/>
    <property type="match status" value="1"/>
</dbReference>
<keyword evidence="4 9" id="KW-0028">Amino-acid biosynthesis</keyword>
<comment type="similarity">
    <text evidence="3 9">Belongs to the PRA-PH family.</text>
</comment>
<evidence type="ECO:0000313" key="10">
    <source>
        <dbReference type="EMBL" id="GGF32827.1"/>
    </source>
</evidence>
<dbReference type="UniPathway" id="UPA00031">
    <property type="reaction ID" value="UER00007"/>
</dbReference>
<comment type="pathway">
    <text evidence="2 9">Amino-acid biosynthesis; L-histidine biosynthesis; L-histidine from 5-phospho-alpha-D-ribose 1-diphosphate: step 2/9.</text>
</comment>
<keyword evidence="8 9" id="KW-0368">Histidine biosynthesis</keyword>
<dbReference type="Gene3D" id="1.10.287.1080">
    <property type="entry name" value="MazG-like"/>
    <property type="match status" value="1"/>
</dbReference>
<reference evidence="10" key="1">
    <citation type="journal article" date="2014" name="Int. J. Syst. Evol. Microbiol.">
        <title>Complete genome sequence of Corynebacterium casei LMG S-19264T (=DSM 44701T), isolated from a smear-ripened cheese.</title>
        <authorList>
            <consortium name="US DOE Joint Genome Institute (JGI-PGF)"/>
            <person name="Walter F."/>
            <person name="Albersmeier A."/>
            <person name="Kalinowski J."/>
            <person name="Ruckert C."/>
        </authorList>
    </citation>
    <scope>NUCLEOTIDE SEQUENCE</scope>
    <source>
        <strain evidence="10">CGMCC 1.15725</strain>
    </source>
</reference>
<dbReference type="PANTHER" id="PTHR42945:SF1">
    <property type="entry name" value="HISTIDINE BIOSYNTHESIS BIFUNCTIONAL PROTEIN HIS7"/>
    <property type="match status" value="1"/>
</dbReference>
<dbReference type="GO" id="GO:0005737">
    <property type="term" value="C:cytoplasm"/>
    <property type="evidence" value="ECO:0007669"/>
    <property type="project" value="UniProtKB-SubCell"/>
</dbReference>
<comment type="subcellular location">
    <subcellularLocation>
        <location evidence="9">Cytoplasm</location>
    </subcellularLocation>
</comment>
<name>A0A8J2YWM9_9PROT</name>
<dbReference type="NCBIfam" id="NF001613">
    <property type="entry name" value="PRK00400.1-5"/>
    <property type="match status" value="1"/>
</dbReference>
<dbReference type="InterPro" id="IPR021130">
    <property type="entry name" value="PRib-ATP_PPHydrolase-like"/>
</dbReference>
<organism evidence="10 11">
    <name type="scientific">Aliidongia dinghuensis</name>
    <dbReference type="NCBI Taxonomy" id="1867774"/>
    <lineage>
        <taxon>Bacteria</taxon>
        <taxon>Pseudomonadati</taxon>
        <taxon>Pseudomonadota</taxon>
        <taxon>Alphaproteobacteria</taxon>
        <taxon>Rhodospirillales</taxon>
        <taxon>Dongiaceae</taxon>
        <taxon>Aliidongia</taxon>
    </lineage>
</organism>
<dbReference type="Pfam" id="PF01503">
    <property type="entry name" value="PRA-PH"/>
    <property type="match status" value="1"/>
</dbReference>
<dbReference type="HAMAP" id="MF_01020">
    <property type="entry name" value="HisE"/>
    <property type="match status" value="1"/>
</dbReference>
<evidence type="ECO:0000313" key="11">
    <source>
        <dbReference type="Proteomes" id="UP000646365"/>
    </source>
</evidence>
<evidence type="ECO:0000256" key="6">
    <source>
        <dbReference type="ARBA" id="ARBA00022801"/>
    </source>
</evidence>